<comment type="subcellular location">
    <subcellularLocation>
        <location evidence="1">Membrane</location>
    </subcellularLocation>
</comment>
<sequence>MEERSPPAAGDVNGKARNLLSSTTSLRLSLTPSRSSDQTYVVQIPRDQVYRVPPPENARIVENHRKPDSQKKNKCTCCCWILAVLLGLAIMIGIVVLIIRALYTPKCPEFSITNIHFKNVTHPSDGHGQKNNNHPQPHPQFEIELKIVNVNERMDVAFGKGNNGKATLIFKKHEIGQGKYPSISQKPKDSTNEHFNLDVGKLAADIEKGLEDDKKPIMMTLSVHAPLEITSWAKDLKKNLIVTCDFDVESLMTNKSKIKAEVCQTDF</sequence>
<keyword evidence="3" id="KW-1133">Transmembrane helix</keyword>
<dbReference type="PANTHER" id="PTHR31234:SF2">
    <property type="entry name" value="OS05G0199100 PROTEIN"/>
    <property type="match status" value="1"/>
</dbReference>
<dbReference type="Proteomes" id="UP000187609">
    <property type="component" value="Unassembled WGS sequence"/>
</dbReference>
<gene>
    <name evidence="4" type="ORF">A4A49_22376</name>
</gene>
<proteinExistence type="predicted"/>
<name>A0A1J6KDI6_NICAT</name>
<dbReference type="PANTHER" id="PTHR31234">
    <property type="entry name" value="LATE EMBRYOGENESIS ABUNDANT (LEA) HYDROXYPROLINE-RICH GLYCOPROTEIN FAMILY"/>
    <property type="match status" value="1"/>
</dbReference>
<evidence type="ECO:0000256" key="3">
    <source>
        <dbReference type="SAM" id="Phobius"/>
    </source>
</evidence>
<dbReference type="InterPro" id="IPR044839">
    <property type="entry name" value="NDR1-like"/>
</dbReference>
<comment type="caution">
    <text evidence="4">The sequence shown here is derived from an EMBL/GenBank/DDBJ whole genome shotgun (WGS) entry which is preliminary data.</text>
</comment>
<dbReference type="OrthoDB" id="996955at2759"/>
<dbReference type="AlphaFoldDB" id="A0A1J6KDI6"/>
<dbReference type="GO" id="GO:0005886">
    <property type="term" value="C:plasma membrane"/>
    <property type="evidence" value="ECO:0007669"/>
    <property type="project" value="TreeGrafter"/>
</dbReference>
<keyword evidence="2 3" id="KW-0472">Membrane</keyword>
<dbReference type="EMBL" id="MJEQ01002161">
    <property type="protein sequence ID" value="OIT28130.1"/>
    <property type="molecule type" value="Genomic_DNA"/>
</dbReference>
<reference evidence="4" key="1">
    <citation type="submission" date="2016-11" db="EMBL/GenBank/DDBJ databases">
        <title>The genome of Nicotiana attenuata.</title>
        <authorList>
            <person name="Xu S."/>
            <person name="Brockmoeller T."/>
            <person name="Gaquerel E."/>
            <person name="Navarro A."/>
            <person name="Kuhl H."/>
            <person name="Gase K."/>
            <person name="Ling Z."/>
            <person name="Zhou W."/>
            <person name="Kreitzer C."/>
            <person name="Stanke M."/>
            <person name="Tang H."/>
            <person name="Lyons E."/>
            <person name="Pandey P."/>
            <person name="Pandey S.P."/>
            <person name="Timmermann B."/>
            <person name="Baldwin I.T."/>
        </authorList>
    </citation>
    <scope>NUCLEOTIDE SEQUENCE [LARGE SCALE GENOMIC DNA]</scope>
    <source>
        <strain evidence="4">UT</strain>
    </source>
</reference>
<keyword evidence="5" id="KW-1185">Reference proteome</keyword>
<keyword evidence="3" id="KW-0812">Transmembrane</keyword>
<accession>A0A1J6KDI6</accession>
<dbReference type="GO" id="GO:0098542">
    <property type="term" value="P:defense response to other organism"/>
    <property type="evidence" value="ECO:0007669"/>
    <property type="project" value="InterPro"/>
</dbReference>
<evidence type="ECO:0000256" key="1">
    <source>
        <dbReference type="ARBA" id="ARBA00004370"/>
    </source>
</evidence>
<evidence type="ECO:0000313" key="4">
    <source>
        <dbReference type="EMBL" id="OIT28130.1"/>
    </source>
</evidence>
<dbReference type="Gramene" id="OIT28130">
    <property type="protein sequence ID" value="OIT28130"/>
    <property type="gene ID" value="A4A49_22376"/>
</dbReference>
<feature type="transmembrane region" description="Helical" evidence="3">
    <location>
        <begin position="80"/>
        <end position="103"/>
    </location>
</feature>
<dbReference type="KEGG" id="nau:109213029"/>
<evidence type="ECO:0000313" key="5">
    <source>
        <dbReference type="Proteomes" id="UP000187609"/>
    </source>
</evidence>
<dbReference type="STRING" id="49451.A0A1J6KDI6"/>
<evidence type="ECO:0008006" key="6">
    <source>
        <dbReference type="Google" id="ProtNLM"/>
    </source>
</evidence>
<organism evidence="4 5">
    <name type="scientific">Nicotiana attenuata</name>
    <name type="common">Coyote tobacco</name>
    <dbReference type="NCBI Taxonomy" id="49451"/>
    <lineage>
        <taxon>Eukaryota</taxon>
        <taxon>Viridiplantae</taxon>
        <taxon>Streptophyta</taxon>
        <taxon>Embryophyta</taxon>
        <taxon>Tracheophyta</taxon>
        <taxon>Spermatophyta</taxon>
        <taxon>Magnoliopsida</taxon>
        <taxon>eudicotyledons</taxon>
        <taxon>Gunneridae</taxon>
        <taxon>Pentapetalae</taxon>
        <taxon>asterids</taxon>
        <taxon>lamiids</taxon>
        <taxon>Solanales</taxon>
        <taxon>Solanaceae</taxon>
        <taxon>Nicotianoideae</taxon>
        <taxon>Nicotianeae</taxon>
        <taxon>Nicotiana</taxon>
    </lineage>
</organism>
<evidence type="ECO:0000256" key="2">
    <source>
        <dbReference type="ARBA" id="ARBA00023136"/>
    </source>
</evidence>
<dbReference type="OMA" id="TCCCWIL"/>
<protein>
    <recommendedName>
        <fullName evidence="6">Late embryogenesis abundant protein LEA-2 subgroup domain-containing protein</fullName>
    </recommendedName>
</protein>